<proteinExistence type="predicted"/>
<gene>
    <name evidence="1" type="ORF">PXEA_LOCUS27902</name>
</gene>
<evidence type="ECO:0000313" key="1">
    <source>
        <dbReference type="EMBL" id="VEL34462.1"/>
    </source>
</evidence>
<protein>
    <submittedName>
        <fullName evidence="1">Uncharacterized protein</fullName>
    </submittedName>
</protein>
<sequence length="70" mass="8184">MDGVMFIMGKFKQDLCGLQGQADFCLYLTSLITEADFHAGYWLTGTLQRGCKRRNQWDLTHYAMVRRRGY</sequence>
<keyword evidence="2" id="KW-1185">Reference proteome</keyword>
<evidence type="ECO:0000313" key="2">
    <source>
        <dbReference type="Proteomes" id="UP000784294"/>
    </source>
</evidence>
<name>A0A3S5AP97_9PLAT</name>
<dbReference type="AlphaFoldDB" id="A0A3S5AP97"/>
<dbReference type="Proteomes" id="UP000784294">
    <property type="component" value="Unassembled WGS sequence"/>
</dbReference>
<comment type="caution">
    <text evidence="1">The sequence shown here is derived from an EMBL/GenBank/DDBJ whole genome shotgun (WGS) entry which is preliminary data.</text>
</comment>
<dbReference type="OrthoDB" id="9974612at2759"/>
<dbReference type="EMBL" id="CAAALY010247720">
    <property type="protein sequence ID" value="VEL34462.1"/>
    <property type="molecule type" value="Genomic_DNA"/>
</dbReference>
<accession>A0A3S5AP97</accession>
<reference evidence="1" key="1">
    <citation type="submission" date="2018-11" db="EMBL/GenBank/DDBJ databases">
        <authorList>
            <consortium name="Pathogen Informatics"/>
        </authorList>
    </citation>
    <scope>NUCLEOTIDE SEQUENCE</scope>
</reference>
<organism evidence="1 2">
    <name type="scientific">Protopolystoma xenopodis</name>
    <dbReference type="NCBI Taxonomy" id="117903"/>
    <lineage>
        <taxon>Eukaryota</taxon>
        <taxon>Metazoa</taxon>
        <taxon>Spiralia</taxon>
        <taxon>Lophotrochozoa</taxon>
        <taxon>Platyhelminthes</taxon>
        <taxon>Monogenea</taxon>
        <taxon>Polyopisthocotylea</taxon>
        <taxon>Polystomatidea</taxon>
        <taxon>Polystomatidae</taxon>
        <taxon>Protopolystoma</taxon>
    </lineage>
</organism>